<accession>A0ABD1KQ53</accession>
<evidence type="ECO:0000313" key="4">
    <source>
        <dbReference type="Proteomes" id="UP001591681"/>
    </source>
</evidence>
<name>A0ABD1KQ53_9TELE</name>
<protein>
    <recommendedName>
        <fullName evidence="2">Ig-like domain-containing protein</fullName>
    </recommendedName>
</protein>
<keyword evidence="1" id="KW-0812">Transmembrane</keyword>
<keyword evidence="1" id="KW-1133">Transmembrane helix</keyword>
<reference evidence="3 4" key="1">
    <citation type="submission" date="2024-09" db="EMBL/GenBank/DDBJ databases">
        <title>A chromosome-level genome assembly of Gray's grenadier anchovy, Coilia grayii.</title>
        <authorList>
            <person name="Fu Z."/>
        </authorList>
    </citation>
    <scope>NUCLEOTIDE SEQUENCE [LARGE SCALE GENOMIC DNA]</scope>
    <source>
        <strain evidence="3">G4</strain>
        <tissue evidence="3">Muscle</tissue>
    </source>
</reference>
<dbReference type="SUPFAM" id="SSF48726">
    <property type="entry name" value="Immunoglobulin"/>
    <property type="match status" value="1"/>
</dbReference>
<dbReference type="Pfam" id="PF13895">
    <property type="entry name" value="Ig_2"/>
    <property type="match status" value="1"/>
</dbReference>
<dbReference type="EMBL" id="JBHFQA010000003">
    <property type="protein sequence ID" value="KAL2101294.1"/>
    <property type="molecule type" value="Genomic_DNA"/>
</dbReference>
<dbReference type="PANTHER" id="PTHR46484">
    <property type="entry name" value="SI:CH211-171H4.5-RELATED"/>
    <property type="match status" value="1"/>
</dbReference>
<proteinExistence type="predicted"/>
<dbReference type="PANTHER" id="PTHR46484:SF1">
    <property type="entry name" value="SCHWANN CELL MYELIN PROTEIN-RELATED"/>
    <property type="match status" value="1"/>
</dbReference>
<keyword evidence="4" id="KW-1185">Reference proteome</keyword>
<gene>
    <name evidence="3" type="ORF">ACEWY4_003055</name>
</gene>
<evidence type="ECO:0000259" key="2">
    <source>
        <dbReference type="PROSITE" id="PS50835"/>
    </source>
</evidence>
<evidence type="ECO:0000256" key="1">
    <source>
        <dbReference type="SAM" id="Phobius"/>
    </source>
</evidence>
<dbReference type="PROSITE" id="PS50835">
    <property type="entry name" value="IG_LIKE"/>
    <property type="match status" value="1"/>
</dbReference>
<dbReference type="InterPro" id="IPR013783">
    <property type="entry name" value="Ig-like_fold"/>
</dbReference>
<keyword evidence="1" id="KW-0472">Membrane</keyword>
<evidence type="ECO:0000313" key="3">
    <source>
        <dbReference type="EMBL" id="KAL2101294.1"/>
    </source>
</evidence>
<organism evidence="3 4">
    <name type="scientific">Coilia grayii</name>
    <name type="common">Gray's grenadier anchovy</name>
    <dbReference type="NCBI Taxonomy" id="363190"/>
    <lineage>
        <taxon>Eukaryota</taxon>
        <taxon>Metazoa</taxon>
        <taxon>Chordata</taxon>
        <taxon>Craniata</taxon>
        <taxon>Vertebrata</taxon>
        <taxon>Euteleostomi</taxon>
        <taxon>Actinopterygii</taxon>
        <taxon>Neopterygii</taxon>
        <taxon>Teleostei</taxon>
        <taxon>Clupei</taxon>
        <taxon>Clupeiformes</taxon>
        <taxon>Clupeoidei</taxon>
        <taxon>Engraulidae</taxon>
        <taxon>Coilinae</taxon>
        <taxon>Coilia</taxon>
    </lineage>
</organism>
<sequence length="171" mass="18599">MVTVSCSVSHSCPPHPPTFTWSHNGNVTTQSKPLNNGQHKLTSNLTFTANDDRQNITCTARHHGGKTASTSFTIAEYIVIKVVPVVAILLIGTAVLVGIILCRKCKSGQRSCPEMTDEVYANCVAIKADKDLDDEDIYANTEFLQSQEATMEVIQGLGSPKEPDDDIYANM</sequence>
<dbReference type="Proteomes" id="UP001591681">
    <property type="component" value="Unassembled WGS sequence"/>
</dbReference>
<dbReference type="Gene3D" id="2.60.40.10">
    <property type="entry name" value="Immunoglobulins"/>
    <property type="match status" value="1"/>
</dbReference>
<comment type="caution">
    <text evidence="3">The sequence shown here is derived from an EMBL/GenBank/DDBJ whole genome shotgun (WGS) entry which is preliminary data.</text>
</comment>
<dbReference type="InterPro" id="IPR036179">
    <property type="entry name" value="Ig-like_dom_sf"/>
</dbReference>
<feature type="transmembrane region" description="Helical" evidence="1">
    <location>
        <begin position="78"/>
        <end position="101"/>
    </location>
</feature>
<feature type="domain" description="Ig-like" evidence="2">
    <location>
        <begin position="1"/>
        <end position="75"/>
    </location>
</feature>
<dbReference type="AlphaFoldDB" id="A0ABD1KQ53"/>
<dbReference type="InterPro" id="IPR007110">
    <property type="entry name" value="Ig-like_dom"/>
</dbReference>